<keyword evidence="3" id="KW-1185">Reference proteome</keyword>
<dbReference type="EMBL" id="JAKVQD010000001">
    <property type="protein sequence ID" value="MCH4551421.1"/>
    <property type="molecule type" value="Genomic_DNA"/>
</dbReference>
<evidence type="ECO:0000313" key="3">
    <source>
        <dbReference type="Proteomes" id="UP001156141"/>
    </source>
</evidence>
<keyword evidence="1" id="KW-0732">Signal</keyword>
<protein>
    <recommendedName>
        <fullName evidence="4">Glycine zipper family protein</fullName>
    </recommendedName>
</protein>
<feature type="signal peptide" evidence="1">
    <location>
        <begin position="1"/>
        <end position="20"/>
    </location>
</feature>
<evidence type="ECO:0008006" key="4">
    <source>
        <dbReference type="Google" id="ProtNLM"/>
    </source>
</evidence>
<organism evidence="2 3">
    <name type="scientific">Aestuariibaculum lutulentum</name>
    <dbReference type="NCBI Taxonomy" id="2920935"/>
    <lineage>
        <taxon>Bacteria</taxon>
        <taxon>Pseudomonadati</taxon>
        <taxon>Bacteroidota</taxon>
        <taxon>Flavobacteriia</taxon>
        <taxon>Flavobacteriales</taxon>
        <taxon>Flavobacteriaceae</taxon>
    </lineage>
</organism>
<reference evidence="2" key="1">
    <citation type="submission" date="2022-02" db="EMBL/GenBank/DDBJ databases">
        <title>Aestuariibaculum sp., a marine bacterium isolated from sediment in Guangxi.</title>
        <authorList>
            <person name="Ying J."/>
        </authorList>
    </citation>
    <scope>NUCLEOTIDE SEQUENCE</scope>
    <source>
        <strain evidence="2">L182</strain>
    </source>
</reference>
<dbReference type="RefSeq" id="WP_240571764.1">
    <property type="nucleotide sequence ID" value="NZ_CP136709.1"/>
</dbReference>
<comment type="caution">
    <text evidence="2">The sequence shown here is derived from an EMBL/GenBank/DDBJ whole genome shotgun (WGS) entry which is preliminary data.</text>
</comment>
<feature type="chain" id="PRO_5045915707" description="Glycine zipper family protein" evidence="1">
    <location>
        <begin position="21"/>
        <end position="156"/>
    </location>
</feature>
<evidence type="ECO:0000313" key="2">
    <source>
        <dbReference type="EMBL" id="MCH4551421.1"/>
    </source>
</evidence>
<gene>
    <name evidence="2" type="ORF">MKW35_02230</name>
</gene>
<dbReference type="Proteomes" id="UP001156141">
    <property type="component" value="Unassembled WGS sequence"/>
</dbReference>
<proteinExistence type="predicted"/>
<name>A0ABS9REQ7_9FLAO</name>
<accession>A0ABS9REQ7</accession>
<sequence>MKYLILILAFSLVYSLGAQEDELKSKTFLRVYNLNGKKIAKGKLLSTDKFNLKLKRNKNHITIALDSIGSIKTKRSAGHNILIGSSIGAGAAMILIGTSGTSADNYDTLTGIGFLLLTLGGTGIGGITAIGKNSRTFQINGDPIKWEAFRSLIIND</sequence>
<evidence type="ECO:0000256" key="1">
    <source>
        <dbReference type="SAM" id="SignalP"/>
    </source>
</evidence>